<gene>
    <name evidence="1" type="ORF">PM001_LOCUS12200</name>
</gene>
<evidence type="ECO:0000313" key="1">
    <source>
        <dbReference type="EMBL" id="CAK7927050.1"/>
    </source>
</evidence>
<accession>A0AAV1TXP3</accession>
<proteinExistence type="predicted"/>
<comment type="caution">
    <text evidence="1">The sequence shown here is derived from an EMBL/GenBank/DDBJ whole genome shotgun (WGS) entry which is preliminary data.</text>
</comment>
<dbReference type="AlphaFoldDB" id="A0AAV1TXP3"/>
<evidence type="ECO:0000313" key="2">
    <source>
        <dbReference type="Proteomes" id="UP001162060"/>
    </source>
</evidence>
<sequence>MEVYRSDPVQDTYQEHQPLSHWVVSNQSLIATLIMNLVAYCHDMRDGTRDGLSGSA</sequence>
<dbReference type="Proteomes" id="UP001162060">
    <property type="component" value="Unassembled WGS sequence"/>
</dbReference>
<protein>
    <submittedName>
        <fullName evidence="1">Uncharacterized protein</fullName>
    </submittedName>
</protein>
<organism evidence="1 2">
    <name type="scientific">Peronospora matthiolae</name>
    <dbReference type="NCBI Taxonomy" id="2874970"/>
    <lineage>
        <taxon>Eukaryota</taxon>
        <taxon>Sar</taxon>
        <taxon>Stramenopiles</taxon>
        <taxon>Oomycota</taxon>
        <taxon>Peronosporomycetes</taxon>
        <taxon>Peronosporales</taxon>
        <taxon>Peronosporaceae</taxon>
        <taxon>Peronospora</taxon>
    </lineage>
</organism>
<dbReference type="EMBL" id="CAKLBY020000106">
    <property type="protein sequence ID" value="CAK7927050.1"/>
    <property type="molecule type" value="Genomic_DNA"/>
</dbReference>
<name>A0AAV1TXP3_9STRA</name>
<reference evidence="1" key="1">
    <citation type="submission" date="2024-01" db="EMBL/GenBank/DDBJ databases">
        <authorList>
            <person name="Webb A."/>
        </authorList>
    </citation>
    <scope>NUCLEOTIDE SEQUENCE</scope>
    <source>
        <strain evidence="1">Pm1</strain>
    </source>
</reference>